<dbReference type="Proteomes" id="UP001359886">
    <property type="component" value="Unassembled WGS sequence"/>
</dbReference>
<dbReference type="RefSeq" id="WP_354693353.1">
    <property type="nucleotide sequence ID" value="NZ_JAZHOG010000001.1"/>
</dbReference>
<feature type="region of interest" description="Disordered" evidence="1">
    <location>
        <begin position="76"/>
        <end position="95"/>
    </location>
</feature>
<proteinExistence type="predicted"/>
<sequence>MTAALPDRISKTLVAVWITAAGLLASSNPLPALETDSAATADPSDPSAAITVGPRSAVGKPETASRVVGGLLGGVLGGSKDRGERPRTRRDPTRKLDYTPFEASAFDLETGARAAWQDESLLVSTRIEDADDKGTFQAIFLQSCDGRRLYPEAYEIYKLWSEGSLSVSWSRSSSVNGQVVNRDSGGWDDRWSDGFNVPGDDLAVVPGTWRQLGFERAYGGARQLGARFRLTPSDLEALGPLTLYAHSTLPAREPVTTVASRWLLQPGDDGAVDILPPGETDGSSPCPSAAPVLVAAAGSGIAVLAATGSARLPAARRGYSLPEGLVVTAARGTGRTTGHIADLNVRNDSDAPVTLPATAFYIPSTHRFQSYIGAPRPGSVVPPGATVAVPIDGYCGDVRRPPVPAGEALPPVDEWVTPDDTADPVVIAPADGAAPPPGIRVPGTDQPLPRPVDPDTEPLLAAPLLIAAVGAIERATADLQESGALTTPFSGNPEREHEAVAQQTLWRFAAGMKGEPYTREEFTERLEAQYEQNTGTPITAAPPEDRERVQQGADDFWGAFDLVGVEAKVFSHPEATGQEPVADTEDEPVPPAETLGPGCTPDEHFEHTPQTVDVVVDDAYGNEDDRDKIRTGIRKAVEEASEAYATSTPPSTAYSIWGHDHIGGFSSAYAKSVFLEESRQEWVWWTDPISTSSSGTGIHTLSFEHGEECKSVVGGAALMWIKAASDAFDPLENNIEYFRALDAVKEANIEYLADKLPAGLGEALEAGVDAITDPSSDTYARASGTATVTVGGDSDDGSTENRVVYKREDKEDSAIIGGGETIGKLLASDHRPGSLTSKIDAAAELEAGAEGNGFAKAWLESLYGTLLIGVCECPTHTSYKVSFDNGQFIRSEGAAEAVKRAIREMNEAAERIGKDIESGDQETTGDALEERARVELEAWGDSIGGDRFEADDTDQD</sequence>
<dbReference type="EMBL" id="JAZHOG010000001">
    <property type="protein sequence ID" value="MEJ8566029.1"/>
    <property type="molecule type" value="Genomic_DNA"/>
</dbReference>
<evidence type="ECO:0000313" key="3">
    <source>
        <dbReference type="Proteomes" id="UP001359886"/>
    </source>
</evidence>
<name>A0AAW9RB56_9GAMM</name>
<feature type="region of interest" description="Disordered" evidence="1">
    <location>
        <begin position="911"/>
        <end position="930"/>
    </location>
</feature>
<evidence type="ECO:0000256" key="1">
    <source>
        <dbReference type="SAM" id="MobiDB-lite"/>
    </source>
</evidence>
<feature type="compositionally biased region" description="Low complexity" evidence="1">
    <location>
        <begin position="35"/>
        <end position="49"/>
    </location>
</feature>
<gene>
    <name evidence="2" type="ORF">V3330_00215</name>
</gene>
<keyword evidence="3" id="KW-1185">Reference proteome</keyword>
<organism evidence="2 3">
    <name type="scientific">Elongatibacter sediminis</name>
    <dbReference type="NCBI Taxonomy" id="3119006"/>
    <lineage>
        <taxon>Bacteria</taxon>
        <taxon>Pseudomonadati</taxon>
        <taxon>Pseudomonadota</taxon>
        <taxon>Gammaproteobacteria</taxon>
        <taxon>Chromatiales</taxon>
        <taxon>Wenzhouxiangellaceae</taxon>
        <taxon>Elongatibacter</taxon>
    </lineage>
</organism>
<evidence type="ECO:0000313" key="2">
    <source>
        <dbReference type="EMBL" id="MEJ8566029.1"/>
    </source>
</evidence>
<reference evidence="2 3" key="1">
    <citation type="submission" date="2024-02" db="EMBL/GenBank/DDBJ databases">
        <title>A novel Wenzhouxiangellaceae bacterium, isolated from coastal sediments.</title>
        <authorList>
            <person name="Du Z.-J."/>
            <person name="Ye Y.-Q."/>
            <person name="Zhang X.-Y."/>
        </authorList>
    </citation>
    <scope>NUCLEOTIDE SEQUENCE [LARGE SCALE GENOMIC DNA]</scope>
    <source>
        <strain evidence="2 3">CH-27</strain>
    </source>
</reference>
<protein>
    <submittedName>
        <fullName evidence="2">Uncharacterized protein</fullName>
    </submittedName>
</protein>
<feature type="region of interest" description="Disordered" evidence="1">
    <location>
        <begin position="35"/>
        <end position="55"/>
    </location>
</feature>
<accession>A0AAW9RB56</accession>
<feature type="compositionally biased region" description="Basic and acidic residues" evidence="1">
    <location>
        <begin position="79"/>
        <end position="95"/>
    </location>
</feature>
<comment type="caution">
    <text evidence="2">The sequence shown here is derived from an EMBL/GenBank/DDBJ whole genome shotgun (WGS) entry which is preliminary data.</text>
</comment>
<dbReference type="AlphaFoldDB" id="A0AAW9RB56"/>